<organism evidence="2">
    <name type="scientific">viral metagenome</name>
    <dbReference type="NCBI Taxonomy" id="1070528"/>
    <lineage>
        <taxon>unclassified sequences</taxon>
        <taxon>metagenomes</taxon>
        <taxon>organismal metagenomes</taxon>
    </lineage>
</organism>
<dbReference type="SUPFAM" id="SSF56112">
    <property type="entry name" value="Protein kinase-like (PK-like)"/>
    <property type="match status" value="1"/>
</dbReference>
<proteinExistence type="predicted"/>
<feature type="region of interest" description="Disordered" evidence="1">
    <location>
        <begin position="253"/>
        <end position="278"/>
    </location>
</feature>
<dbReference type="GO" id="GO:0005634">
    <property type="term" value="C:nucleus"/>
    <property type="evidence" value="ECO:0007669"/>
    <property type="project" value="TreeGrafter"/>
</dbReference>
<dbReference type="InterPro" id="IPR011009">
    <property type="entry name" value="Kinase-like_dom_sf"/>
</dbReference>
<dbReference type="GO" id="GO:0072354">
    <property type="term" value="F:histone H3T3 kinase activity"/>
    <property type="evidence" value="ECO:0007669"/>
    <property type="project" value="TreeGrafter"/>
</dbReference>
<name>A0A6C0JXJ1_9ZZZZ</name>
<sequence>MEFTYIKPDHTVLFQSVIGVNGMGVKYPQNYIPIYNQFFSLTSNNYNTIRLNHKHSLYEVKNKVNANIFNCTIQTGKIQKEQDVYFKYSPLLDPLKYIVGRYKEYDIGSLPQYTRLQEHAKCSDSNNSAYIDGMFNYLSNQLLHYHGFLHGLEFYGSFLAIKNTFECNISDDIEYIVQSDFFNQHNDTLFHINIPITKSSPKRSRCNKPSLDIGEVTDISYDTMPSLNISDSIETELELVYLNVTQSTEETTINSECSSVSSKTEENNSDTSSTSGYSTITEDDDNIATLYSFPVHVIAMEKCVETLDDYLSHHKESLCEDEWRSILFQVVMTLLVYQRTFHLTHNDLHTNNIMYTHTHHTYLVYTWNDITFKVPTFGKIYKIIDFGRAIYRFRGRILCSDSFHPKGDAASQYNCEPYLNKQKPCIEPNFSFDLCRLGCSLFDFISDDIDYNTVKDTDNTHRIILEWCQDDKGRNILVKQNGEERYPDFKLYKMIARTVHTHTPELELNKPYFSTFITQEHVDTTLPTMHINAFTNYIN</sequence>
<dbReference type="PANTHER" id="PTHR24419:SF18">
    <property type="entry name" value="SERINE_THREONINE-PROTEIN KINASE HASPIN"/>
    <property type="match status" value="1"/>
</dbReference>
<reference evidence="2" key="1">
    <citation type="journal article" date="2020" name="Nature">
        <title>Giant virus diversity and host interactions through global metagenomics.</title>
        <authorList>
            <person name="Schulz F."/>
            <person name="Roux S."/>
            <person name="Paez-Espino D."/>
            <person name="Jungbluth S."/>
            <person name="Walsh D.A."/>
            <person name="Denef V.J."/>
            <person name="McMahon K.D."/>
            <person name="Konstantinidis K.T."/>
            <person name="Eloe-Fadrosh E.A."/>
            <person name="Kyrpides N.C."/>
            <person name="Woyke T."/>
        </authorList>
    </citation>
    <scope>NUCLEOTIDE SEQUENCE</scope>
    <source>
        <strain evidence="2">GVMAG-S-1074260-58</strain>
    </source>
</reference>
<evidence type="ECO:0008006" key="3">
    <source>
        <dbReference type="Google" id="ProtNLM"/>
    </source>
</evidence>
<dbReference type="AlphaFoldDB" id="A0A6C0JXJ1"/>
<dbReference type="GO" id="GO:0005737">
    <property type="term" value="C:cytoplasm"/>
    <property type="evidence" value="ECO:0007669"/>
    <property type="project" value="TreeGrafter"/>
</dbReference>
<accession>A0A6C0JXJ1</accession>
<dbReference type="PANTHER" id="PTHR24419">
    <property type="entry name" value="INTERLEUKIN-1 RECEPTOR-ASSOCIATED KINASE"/>
    <property type="match status" value="1"/>
</dbReference>
<dbReference type="EMBL" id="MN740705">
    <property type="protein sequence ID" value="QHU09087.1"/>
    <property type="molecule type" value="Genomic_DNA"/>
</dbReference>
<dbReference type="Gene3D" id="1.10.510.10">
    <property type="entry name" value="Transferase(Phosphotransferase) domain 1"/>
    <property type="match status" value="1"/>
</dbReference>
<evidence type="ECO:0000313" key="2">
    <source>
        <dbReference type="EMBL" id="QHU09087.1"/>
    </source>
</evidence>
<protein>
    <recommendedName>
        <fullName evidence="3">Protein kinase domain-containing protein</fullName>
    </recommendedName>
</protein>
<dbReference type="GO" id="GO:0035556">
    <property type="term" value="P:intracellular signal transduction"/>
    <property type="evidence" value="ECO:0007669"/>
    <property type="project" value="TreeGrafter"/>
</dbReference>
<dbReference type="GO" id="GO:0000278">
    <property type="term" value="P:mitotic cell cycle"/>
    <property type="evidence" value="ECO:0007669"/>
    <property type="project" value="TreeGrafter"/>
</dbReference>
<evidence type="ECO:0000256" key="1">
    <source>
        <dbReference type="SAM" id="MobiDB-lite"/>
    </source>
</evidence>